<keyword evidence="3 5" id="KW-1133">Transmembrane helix</keyword>
<dbReference type="Pfam" id="PF05105">
    <property type="entry name" value="Phage_holin_4_1"/>
    <property type="match status" value="1"/>
</dbReference>
<accession>A0ABS6WBD3</accession>
<comment type="caution">
    <text evidence="6">The sequence shown here is derived from an EMBL/GenBank/DDBJ whole genome shotgun (WGS) entry which is preliminary data.</text>
</comment>
<dbReference type="InterPro" id="IPR006480">
    <property type="entry name" value="Phage_holin_4_1"/>
</dbReference>
<sequence length="118" mass="13044">MQKTEIAALVIVAIIILLDWVTGLLKAAMQHDISSTKMREGLYHKSAFILVMFLAEIIEHAQGVIDLGFTVPIVVPAAVYITVTEVSSVIENLGEINPELQNSRLLNLFRSDKEPEAE</sequence>
<evidence type="ECO:0000256" key="4">
    <source>
        <dbReference type="ARBA" id="ARBA00023136"/>
    </source>
</evidence>
<comment type="subcellular location">
    <subcellularLocation>
        <location evidence="1">Membrane</location>
        <topology evidence="1">Multi-pass membrane protein</topology>
    </subcellularLocation>
</comment>
<feature type="transmembrane region" description="Helical" evidence="5">
    <location>
        <begin position="6"/>
        <end position="29"/>
    </location>
</feature>
<organism evidence="6 7">
    <name type="scientific">Bifidobacterium phasiani</name>
    <dbReference type="NCBI Taxonomy" id="2834431"/>
    <lineage>
        <taxon>Bacteria</taxon>
        <taxon>Bacillati</taxon>
        <taxon>Actinomycetota</taxon>
        <taxon>Actinomycetes</taxon>
        <taxon>Bifidobacteriales</taxon>
        <taxon>Bifidobacteriaceae</taxon>
        <taxon>Bifidobacterium</taxon>
    </lineage>
</organism>
<gene>
    <name evidence="6" type="ORF">KIH73_10680</name>
</gene>
<reference evidence="6 7" key="1">
    <citation type="submission" date="2021-05" db="EMBL/GenBank/DDBJ databases">
        <title>Phylogenetic classification of ten novel species belonging to the genus Bifidobacterium comprising B. colchicus sp. nov., B. abeli sp. nov., B. bicoloris sp. nov., B. guerezis sp. nov., B. rosaliae sp. nov., B. santillanensis sp. nov., B. argentati sp. nov., B. amazzoni sp. nov., B. pluviali sp. nov., and B. pinnaculum sp. nov.</title>
        <authorList>
            <person name="Lugli G.A."/>
            <person name="Ruiz Garcia L."/>
            <person name="Margolles A."/>
            <person name="Ventura M."/>
        </authorList>
    </citation>
    <scope>NUCLEOTIDE SEQUENCE [LARGE SCALE GENOMIC DNA]</scope>
    <source>
        <strain evidence="6 7">6T3</strain>
    </source>
</reference>
<evidence type="ECO:0000256" key="2">
    <source>
        <dbReference type="ARBA" id="ARBA00022692"/>
    </source>
</evidence>
<protein>
    <submittedName>
        <fullName evidence="6">Phage holin family protein</fullName>
    </submittedName>
</protein>
<keyword evidence="4 5" id="KW-0472">Membrane</keyword>
<proteinExistence type="predicted"/>
<evidence type="ECO:0000256" key="3">
    <source>
        <dbReference type="ARBA" id="ARBA00022989"/>
    </source>
</evidence>
<keyword evidence="2 5" id="KW-0812">Transmembrane</keyword>
<evidence type="ECO:0000313" key="7">
    <source>
        <dbReference type="Proteomes" id="UP000812844"/>
    </source>
</evidence>
<evidence type="ECO:0000313" key="6">
    <source>
        <dbReference type="EMBL" id="MBW3083805.1"/>
    </source>
</evidence>
<dbReference type="RefSeq" id="WP_219083345.1">
    <property type="nucleotide sequence ID" value="NZ_JAHBBD010000043.1"/>
</dbReference>
<dbReference type="EMBL" id="JAHBBD010000043">
    <property type="protein sequence ID" value="MBW3083805.1"/>
    <property type="molecule type" value="Genomic_DNA"/>
</dbReference>
<evidence type="ECO:0000256" key="5">
    <source>
        <dbReference type="SAM" id="Phobius"/>
    </source>
</evidence>
<name>A0ABS6WBD3_9BIFI</name>
<dbReference type="Proteomes" id="UP000812844">
    <property type="component" value="Unassembled WGS sequence"/>
</dbReference>
<keyword evidence="7" id="KW-1185">Reference proteome</keyword>
<evidence type="ECO:0000256" key="1">
    <source>
        <dbReference type="ARBA" id="ARBA00004141"/>
    </source>
</evidence>